<protein>
    <submittedName>
        <fullName evidence="1">Uncharacterized protein</fullName>
    </submittedName>
</protein>
<accession>A0AAN9J7J6</accession>
<sequence length="68" mass="7881">MLPTRDAQFSSVWPKTDPSFLLCFIRSKFPDILVAQFFHFLSEHFSSLDSGFRFSSRFRGSSPLLCFP</sequence>
<comment type="caution">
    <text evidence="1">The sequence shown here is derived from an EMBL/GenBank/DDBJ whole genome shotgun (WGS) entry which is preliminary data.</text>
</comment>
<dbReference type="EMBL" id="JAYKXN010000004">
    <property type="protein sequence ID" value="KAK7293770.1"/>
    <property type="molecule type" value="Genomic_DNA"/>
</dbReference>
<evidence type="ECO:0000313" key="1">
    <source>
        <dbReference type="EMBL" id="KAK7293770.1"/>
    </source>
</evidence>
<reference evidence="1 2" key="1">
    <citation type="submission" date="2024-01" db="EMBL/GenBank/DDBJ databases">
        <title>The genomes of 5 underutilized Papilionoideae crops provide insights into root nodulation and disease resistance.</title>
        <authorList>
            <person name="Yuan L."/>
        </authorList>
    </citation>
    <scope>NUCLEOTIDE SEQUENCE [LARGE SCALE GENOMIC DNA]</scope>
    <source>
        <strain evidence="1">LY-2023</strain>
        <tissue evidence="1">Leaf</tissue>
    </source>
</reference>
<organism evidence="1 2">
    <name type="scientific">Clitoria ternatea</name>
    <name type="common">Butterfly pea</name>
    <dbReference type="NCBI Taxonomy" id="43366"/>
    <lineage>
        <taxon>Eukaryota</taxon>
        <taxon>Viridiplantae</taxon>
        <taxon>Streptophyta</taxon>
        <taxon>Embryophyta</taxon>
        <taxon>Tracheophyta</taxon>
        <taxon>Spermatophyta</taxon>
        <taxon>Magnoliopsida</taxon>
        <taxon>eudicotyledons</taxon>
        <taxon>Gunneridae</taxon>
        <taxon>Pentapetalae</taxon>
        <taxon>rosids</taxon>
        <taxon>fabids</taxon>
        <taxon>Fabales</taxon>
        <taxon>Fabaceae</taxon>
        <taxon>Papilionoideae</taxon>
        <taxon>50 kb inversion clade</taxon>
        <taxon>NPAAA clade</taxon>
        <taxon>indigoferoid/millettioid clade</taxon>
        <taxon>Phaseoleae</taxon>
        <taxon>Clitoria</taxon>
    </lineage>
</organism>
<name>A0AAN9J7J6_CLITE</name>
<gene>
    <name evidence="1" type="ORF">RJT34_16643</name>
</gene>
<dbReference type="Proteomes" id="UP001359559">
    <property type="component" value="Unassembled WGS sequence"/>
</dbReference>
<dbReference type="AlphaFoldDB" id="A0AAN9J7J6"/>
<evidence type="ECO:0000313" key="2">
    <source>
        <dbReference type="Proteomes" id="UP001359559"/>
    </source>
</evidence>
<keyword evidence="2" id="KW-1185">Reference proteome</keyword>
<proteinExistence type="predicted"/>